<reference evidence="7" key="2">
    <citation type="submission" date="2025-09" db="UniProtKB">
        <authorList>
            <consortium name="Ensembl"/>
        </authorList>
    </citation>
    <scope>IDENTIFICATION</scope>
</reference>
<dbReference type="Ensembl" id="ENSCPRT00005018039.1">
    <property type="protein sequence ID" value="ENSCPRP00005015371.1"/>
    <property type="gene ID" value="ENSCPRG00005010784.1"/>
</dbReference>
<dbReference type="PANTHER" id="PTHR22419">
    <property type="entry name" value="COILED-COIL DOMAIN-CONTAINING PROTEIN 172"/>
    <property type="match status" value="1"/>
</dbReference>
<evidence type="ECO:0000256" key="2">
    <source>
        <dbReference type="ARBA" id="ARBA00008975"/>
    </source>
</evidence>
<dbReference type="PANTHER" id="PTHR22419:SF2">
    <property type="entry name" value="COILED-COIL DOMAIN-CONTAINING PROTEIN 172"/>
    <property type="match status" value="1"/>
</dbReference>
<comment type="subcellular location">
    <subcellularLocation>
        <location evidence="1">Cytoplasm</location>
    </subcellularLocation>
</comment>
<name>A0A7M4EUX2_CROPO</name>
<evidence type="ECO:0000256" key="6">
    <source>
        <dbReference type="SAM" id="Coils"/>
    </source>
</evidence>
<evidence type="ECO:0000256" key="1">
    <source>
        <dbReference type="ARBA" id="ARBA00004496"/>
    </source>
</evidence>
<gene>
    <name evidence="7" type="primary">CCDC172</name>
</gene>
<keyword evidence="5 6" id="KW-0175">Coiled coil</keyword>
<dbReference type="AlphaFoldDB" id="A0A7M4EUX2"/>
<dbReference type="Proteomes" id="UP000594220">
    <property type="component" value="Unplaced"/>
</dbReference>
<accession>A0A7M4EUX2</accession>
<reference evidence="7" key="1">
    <citation type="submission" date="2025-08" db="UniProtKB">
        <authorList>
            <consortium name="Ensembl"/>
        </authorList>
    </citation>
    <scope>IDENTIFICATION</scope>
</reference>
<organism evidence="7 8">
    <name type="scientific">Crocodylus porosus</name>
    <name type="common">Saltwater crocodile</name>
    <name type="synonym">Estuarine crocodile</name>
    <dbReference type="NCBI Taxonomy" id="8502"/>
    <lineage>
        <taxon>Eukaryota</taxon>
        <taxon>Metazoa</taxon>
        <taxon>Chordata</taxon>
        <taxon>Craniata</taxon>
        <taxon>Vertebrata</taxon>
        <taxon>Euteleostomi</taxon>
        <taxon>Archelosauria</taxon>
        <taxon>Archosauria</taxon>
        <taxon>Crocodylia</taxon>
        <taxon>Longirostres</taxon>
        <taxon>Crocodylidae</taxon>
        <taxon>Crocodylus</taxon>
    </lineage>
</organism>
<dbReference type="OMA" id="EFLQMVC"/>
<evidence type="ECO:0000256" key="5">
    <source>
        <dbReference type="ARBA" id="ARBA00023054"/>
    </source>
</evidence>
<evidence type="ECO:0000256" key="3">
    <source>
        <dbReference type="ARBA" id="ARBA00022327"/>
    </source>
</evidence>
<feature type="coiled-coil region" evidence="6">
    <location>
        <begin position="99"/>
        <end position="150"/>
    </location>
</feature>
<evidence type="ECO:0000256" key="4">
    <source>
        <dbReference type="ARBA" id="ARBA00022490"/>
    </source>
</evidence>
<protein>
    <recommendedName>
        <fullName evidence="3">Coiled-coil domain-containing protein 172</fullName>
    </recommendedName>
</protein>
<evidence type="ECO:0000313" key="7">
    <source>
        <dbReference type="Ensembl" id="ENSCPRP00005015371.1"/>
    </source>
</evidence>
<dbReference type="InterPro" id="IPR029618">
    <property type="entry name" value="CCDC172"/>
</dbReference>
<keyword evidence="8" id="KW-1185">Reference proteome</keyword>
<proteinExistence type="inferred from homology"/>
<dbReference type="GO" id="GO:0005737">
    <property type="term" value="C:cytoplasm"/>
    <property type="evidence" value="ECO:0007669"/>
    <property type="project" value="UniProtKB-SubCell"/>
</dbReference>
<keyword evidence="4" id="KW-0963">Cytoplasm</keyword>
<evidence type="ECO:0000313" key="8">
    <source>
        <dbReference type="Proteomes" id="UP000594220"/>
    </source>
</evidence>
<dbReference type="GeneTree" id="ENSGT00390000005203"/>
<comment type="similarity">
    <text evidence="2">Belongs to the CCDC172 family.</text>
</comment>
<feature type="coiled-coil region" evidence="6">
    <location>
        <begin position="11"/>
        <end position="55"/>
    </location>
</feature>
<sequence length="234" mass="27860">NWNREKVMEIKEELHEAKIQLETKVQHLSEKLFYLELLKKREDSFEKQKVELVNQKNILLNIFIDTKRRMTEEEGNFIMEITEFNNEYGLTSNRDILIKKKVKTEMHDLENEENILKDEMESVEHNNVQLNALQLQKNELKQDLFTLQSKLKGIHVFDNHLEAEGITRCLKAERIKAGEKPQTDTECLRLKKELEIYKDDDLENVCEALRTEIELLQMVCLPFFLFTKHLTNVL</sequence>